<name>J9GPN4_9ZZZZ</name>
<sequence length="36" mass="3918">MRSRIGNSHRAATGHLPSRSRGRRAPSPREGGPVPR</sequence>
<dbReference type="EMBL" id="AMCI01002754">
    <property type="protein sequence ID" value="EJX01945.1"/>
    <property type="molecule type" value="Genomic_DNA"/>
</dbReference>
<gene>
    <name evidence="2" type="ORF">EVA_09950</name>
</gene>
<protein>
    <submittedName>
        <fullName evidence="2">Uncharacterized protein</fullName>
    </submittedName>
</protein>
<proteinExistence type="predicted"/>
<evidence type="ECO:0000256" key="1">
    <source>
        <dbReference type="SAM" id="MobiDB-lite"/>
    </source>
</evidence>
<feature type="region of interest" description="Disordered" evidence="1">
    <location>
        <begin position="1"/>
        <end position="36"/>
    </location>
</feature>
<organism evidence="2">
    <name type="scientific">gut metagenome</name>
    <dbReference type="NCBI Taxonomy" id="749906"/>
    <lineage>
        <taxon>unclassified sequences</taxon>
        <taxon>metagenomes</taxon>
        <taxon>organismal metagenomes</taxon>
    </lineage>
</organism>
<accession>J9GPN4</accession>
<comment type="caution">
    <text evidence="2">The sequence shown here is derived from an EMBL/GenBank/DDBJ whole genome shotgun (WGS) entry which is preliminary data.</text>
</comment>
<reference evidence="2" key="1">
    <citation type="journal article" date="2012" name="PLoS ONE">
        <title>Gene sets for utilization of primary and secondary nutrition supplies in the distal gut of endangered iberian lynx.</title>
        <authorList>
            <person name="Alcaide M."/>
            <person name="Messina E."/>
            <person name="Richter M."/>
            <person name="Bargiela R."/>
            <person name="Peplies J."/>
            <person name="Huws S.A."/>
            <person name="Newbold C.J."/>
            <person name="Golyshin P.N."/>
            <person name="Simon M.A."/>
            <person name="Lopez G."/>
            <person name="Yakimov M.M."/>
            <person name="Ferrer M."/>
        </authorList>
    </citation>
    <scope>NUCLEOTIDE SEQUENCE</scope>
</reference>
<evidence type="ECO:0000313" key="2">
    <source>
        <dbReference type="EMBL" id="EJX01945.1"/>
    </source>
</evidence>
<dbReference type="AlphaFoldDB" id="J9GPN4"/>